<keyword evidence="6" id="KW-0547">Nucleotide-binding</keyword>
<gene>
    <name evidence="9" type="primary">surE</name>
    <name evidence="9" type="ORF">ACFPCV_32440</name>
</gene>
<dbReference type="EMBL" id="JBHSIS010000022">
    <property type="protein sequence ID" value="MFC4858231.1"/>
    <property type="molecule type" value="Genomic_DNA"/>
</dbReference>
<evidence type="ECO:0000256" key="3">
    <source>
        <dbReference type="ARBA" id="ARBA00012643"/>
    </source>
</evidence>
<dbReference type="SUPFAM" id="SSF64167">
    <property type="entry name" value="SurE-like"/>
    <property type="match status" value="1"/>
</dbReference>
<dbReference type="InterPro" id="IPR002828">
    <property type="entry name" value="SurE-like_Pase/nucleotidase"/>
</dbReference>
<dbReference type="InterPro" id="IPR036523">
    <property type="entry name" value="SurE-like_sf"/>
</dbReference>
<evidence type="ECO:0000256" key="1">
    <source>
        <dbReference type="ARBA" id="ARBA00000815"/>
    </source>
</evidence>
<dbReference type="Proteomes" id="UP001595859">
    <property type="component" value="Unassembled WGS sequence"/>
</dbReference>
<evidence type="ECO:0000259" key="8">
    <source>
        <dbReference type="Pfam" id="PF01975"/>
    </source>
</evidence>
<evidence type="ECO:0000313" key="10">
    <source>
        <dbReference type="Proteomes" id="UP001595859"/>
    </source>
</evidence>
<keyword evidence="4" id="KW-0963">Cytoplasm</keyword>
<accession>A0ABV9SC24</accession>
<evidence type="ECO:0000256" key="7">
    <source>
        <dbReference type="ARBA" id="ARBA00022801"/>
    </source>
</evidence>
<protein>
    <recommendedName>
        <fullName evidence="3">5'-nucleotidase</fullName>
        <ecNumber evidence="3">3.1.3.5</ecNumber>
    </recommendedName>
</protein>
<dbReference type="PANTHER" id="PTHR30457:SF12">
    <property type="entry name" value="5'_3'-NUCLEOTIDASE SURE"/>
    <property type="match status" value="1"/>
</dbReference>
<comment type="similarity">
    <text evidence="2">Belongs to the SurE nucleotidase family.</text>
</comment>
<evidence type="ECO:0000256" key="6">
    <source>
        <dbReference type="ARBA" id="ARBA00022741"/>
    </source>
</evidence>
<comment type="catalytic activity">
    <reaction evidence="1">
        <text>a ribonucleoside 5'-phosphate + H2O = a ribonucleoside + phosphate</text>
        <dbReference type="Rhea" id="RHEA:12484"/>
        <dbReference type="ChEBI" id="CHEBI:15377"/>
        <dbReference type="ChEBI" id="CHEBI:18254"/>
        <dbReference type="ChEBI" id="CHEBI:43474"/>
        <dbReference type="ChEBI" id="CHEBI:58043"/>
        <dbReference type="EC" id="3.1.3.5"/>
    </reaction>
</comment>
<name>A0ABV9SC24_9PSEU</name>
<evidence type="ECO:0000256" key="2">
    <source>
        <dbReference type="ARBA" id="ARBA00011062"/>
    </source>
</evidence>
<keyword evidence="5" id="KW-0479">Metal-binding</keyword>
<evidence type="ECO:0000313" key="9">
    <source>
        <dbReference type="EMBL" id="MFC4858231.1"/>
    </source>
</evidence>
<evidence type="ECO:0000256" key="5">
    <source>
        <dbReference type="ARBA" id="ARBA00022723"/>
    </source>
</evidence>
<reference evidence="10" key="1">
    <citation type="journal article" date="2019" name="Int. J. Syst. Evol. Microbiol.">
        <title>The Global Catalogue of Microorganisms (GCM) 10K type strain sequencing project: providing services to taxonomists for standard genome sequencing and annotation.</title>
        <authorList>
            <consortium name="The Broad Institute Genomics Platform"/>
            <consortium name="The Broad Institute Genome Sequencing Center for Infectious Disease"/>
            <person name="Wu L."/>
            <person name="Ma J."/>
        </authorList>
    </citation>
    <scope>NUCLEOTIDE SEQUENCE [LARGE SCALE GENOMIC DNA]</scope>
    <source>
        <strain evidence="10">ZS-22-S1</strain>
    </source>
</reference>
<dbReference type="RefSeq" id="WP_378060566.1">
    <property type="nucleotide sequence ID" value="NZ_JBHSIS010000022.1"/>
</dbReference>
<dbReference type="EC" id="3.1.3.5" evidence="3"/>
<proteinExistence type="inferred from homology"/>
<dbReference type="PANTHER" id="PTHR30457">
    <property type="entry name" value="5'-NUCLEOTIDASE SURE"/>
    <property type="match status" value="1"/>
</dbReference>
<keyword evidence="7 9" id="KW-0378">Hydrolase</keyword>
<comment type="caution">
    <text evidence="9">The sequence shown here is derived from an EMBL/GenBank/DDBJ whole genome shotgun (WGS) entry which is preliminary data.</text>
</comment>
<evidence type="ECO:0000256" key="4">
    <source>
        <dbReference type="ARBA" id="ARBA00022490"/>
    </source>
</evidence>
<dbReference type="Gene3D" id="3.40.1210.10">
    <property type="entry name" value="Survival protein SurE-like phosphatase/nucleotidase"/>
    <property type="match status" value="1"/>
</dbReference>
<organism evidence="9 10">
    <name type="scientific">Actinophytocola glycyrrhizae</name>
    <dbReference type="NCBI Taxonomy" id="2044873"/>
    <lineage>
        <taxon>Bacteria</taxon>
        <taxon>Bacillati</taxon>
        <taxon>Actinomycetota</taxon>
        <taxon>Actinomycetes</taxon>
        <taxon>Pseudonocardiales</taxon>
        <taxon>Pseudonocardiaceae</taxon>
    </lineage>
</organism>
<dbReference type="Pfam" id="PF01975">
    <property type="entry name" value="SurE"/>
    <property type="match status" value="1"/>
</dbReference>
<sequence>MGPRVLVTNDDGIDSPGLVALARCASDLGWETVVAAPSEESSGTSAGLTAAKDHRQVAVERRTLPDLPDVEAYAVAAHPALIVLAACHGGFGERPDIVLSGINRGGNVGRAVLHSGTVGAALTGAVNGARAFAVSLDLPLNPDLNPTWDRAARVARELLPVAMDLAPGAVLNVNVPDVPDVKPARWARLASYGRVQHKVTQLGESEIEVGSVEVDGELEPGTDAALLEQGYATVTPLRSVHEDETLMGGALSRPD</sequence>
<keyword evidence="10" id="KW-1185">Reference proteome</keyword>
<dbReference type="GO" id="GO:0008253">
    <property type="term" value="F:5'-nucleotidase activity"/>
    <property type="evidence" value="ECO:0007669"/>
    <property type="project" value="UniProtKB-EC"/>
</dbReference>
<dbReference type="InterPro" id="IPR030048">
    <property type="entry name" value="SurE"/>
</dbReference>
<feature type="domain" description="Survival protein SurE-like phosphatase/nucleotidase" evidence="8">
    <location>
        <begin position="5"/>
        <end position="190"/>
    </location>
</feature>